<dbReference type="RefSeq" id="WP_141375259.1">
    <property type="nucleotide sequence ID" value="NZ_BAPL01000024.1"/>
</dbReference>
<dbReference type="OrthoDB" id="7268769at2"/>
<dbReference type="InterPro" id="IPR035906">
    <property type="entry name" value="MetI-like_sf"/>
</dbReference>
<keyword evidence="5 8" id="KW-0812">Transmembrane</keyword>
<feature type="transmembrane region" description="Helical" evidence="8">
    <location>
        <begin position="82"/>
        <end position="100"/>
    </location>
</feature>
<feature type="transmembrane region" description="Helical" evidence="8">
    <location>
        <begin position="112"/>
        <end position="135"/>
    </location>
</feature>
<dbReference type="PANTHER" id="PTHR43848:SF2">
    <property type="entry name" value="PUTRESCINE TRANSPORT SYSTEM PERMEASE PROTEIN POTI"/>
    <property type="match status" value="1"/>
</dbReference>
<keyword evidence="11" id="KW-1185">Reference proteome</keyword>
<dbReference type="GO" id="GO:0055085">
    <property type="term" value="P:transmembrane transport"/>
    <property type="evidence" value="ECO:0007669"/>
    <property type="project" value="InterPro"/>
</dbReference>
<dbReference type="EMBL" id="BJMV01000004">
    <property type="protein sequence ID" value="GEB85213.1"/>
    <property type="molecule type" value="Genomic_DNA"/>
</dbReference>
<dbReference type="Pfam" id="PF00528">
    <property type="entry name" value="BPD_transp_1"/>
    <property type="match status" value="1"/>
</dbReference>
<feature type="transmembrane region" description="Helical" evidence="8">
    <location>
        <begin position="238"/>
        <end position="259"/>
    </location>
</feature>
<gene>
    <name evidence="10" type="ORF">APE01nite_10100</name>
</gene>
<name>A0A4Y3TTX8_9PROT</name>
<feature type="transmembrane region" description="Helical" evidence="8">
    <location>
        <begin position="141"/>
        <end position="160"/>
    </location>
</feature>
<organism evidence="10 11">
    <name type="scientific">Acetobacter peroxydans</name>
    <dbReference type="NCBI Taxonomy" id="104098"/>
    <lineage>
        <taxon>Bacteria</taxon>
        <taxon>Pseudomonadati</taxon>
        <taxon>Pseudomonadota</taxon>
        <taxon>Alphaproteobacteria</taxon>
        <taxon>Acetobacterales</taxon>
        <taxon>Acetobacteraceae</taxon>
        <taxon>Acetobacter</taxon>
    </lineage>
</organism>
<evidence type="ECO:0000256" key="1">
    <source>
        <dbReference type="ARBA" id="ARBA00004651"/>
    </source>
</evidence>
<evidence type="ECO:0000256" key="4">
    <source>
        <dbReference type="ARBA" id="ARBA00022475"/>
    </source>
</evidence>
<feature type="transmembrane region" description="Helical" evidence="8">
    <location>
        <begin position="188"/>
        <end position="218"/>
    </location>
</feature>
<dbReference type="PANTHER" id="PTHR43848">
    <property type="entry name" value="PUTRESCINE TRANSPORT SYSTEM PERMEASE PROTEIN POTI"/>
    <property type="match status" value="1"/>
</dbReference>
<keyword evidence="7 8" id="KW-0472">Membrane</keyword>
<dbReference type="GO" id="GO:0005886">
    <property type="term" value="C:plasma membrane"/>
    <property type="evidence" value="ECO:0007669"/>
    <property type="project" value="UniProtKB-SubCell"/>
</dbReference>
<feature type="transmembrane region" description="Helical" evidence="8">
    <location>
        <begin position="20"/>
        <end position="41"/>
    </location>
</feature>
<evidence type="ECO:0000259" key="9">
    <source>
        <dbReference type="PROSITE" id="PS50928"/>
    </source>
</evidence>
<dbReference type="AlphaFoldDB" id="A0A4Y3TTX8"/>
<dbReference type="InterPro" id="IPR000515">
    <property type="entry name" value="MetI-like"/>
</dbReference>
<protein>
    <submittedName>
        <fullName evidence="10">Spermidine/putrescine ABC transporter</fullName>
    </submittedName>
</protein>
<evidence type="ECO:0000313" key="10">
    <source>
        <dbReference type="EMBL" id="GEB85213.1"/>
    </source>
</evidence>
<dbReference type="Proteomes" id="UP000317730">
    <property type="component" value="Unassembled WGS sequence"/>
</dbReference>
<comment type="subcellular location">
    <subcellularLocation>
        <location evidence="1 8">Cell membrane</location>
        <topology evidence="1 8">Multi-pass membrane protein</topology>
    </subcellularLocation>
</comment>
<evidence type="ECO:0000256" key="8">
    <source>
        <dbReference type="RuleBase" id="RU363032"/>
    </source>
</evidence>
<sequence>MRTPQPFYKKPLSPGMGLGVYVGLYLFFLYLPVCLIPLFSFNDSIQAAFPLKGFTLGWYRALLHNDGVRRALLTSLEVGGTSAFLATLCGLTLAYARVFLRSGLSTILSGLCQLPLLIPGVIVGIAMLIVVNVIGVGPSRIALVCGHMLVGLPTAFMILYGRLAGLSRSIPEAAEDLGAREWTTFSRIILPLALPALGSAFMLAFLTSFDEFIIAFFLTGSEPTLPVYIWGQLRFPRSLPLVMALGSLILAVSIIIAAASELMRRRGKLTERQAVS</sequence>
<evidence type="ECO:0000313" key="11">
    <source>
        <dbReference type="Proteomes" id="UP000317730"/>
    </source>
</evidence>
<evidence type="ECO:0000256" key="3">
    <source>
        <dbReference type="ARBA" id="ARBA00022448"/>
    </source>
</evidence>
<reference evidence="10 11" key="1">
    <citation type="submission" date="2019-06" db="EMBL/GenBank/DDBJ databases">
        <title>Whole genome shotgun sequence of Acetobacter peroxydans NBRC 13755.</title>
        <authorList>
            <person name="Hosoyama A."/>
            <person name="Uohara A."/>
            <person name="Ohji S."/>
            <person name="Ichikawa N."/>
        </authorList>
    </citation>
    <scope>NUCLEOTIDE SEQUENCE [LARGE SCALE GENOMIC DNA]</scope>
    <source>
        <strain evidence="10 11">NBRC 13755</strain>
    </source>
</reference>
<accession>A0A4Y3TTX8</accession>
<dbReference type="Gene3D" id="1.10.3720.10">
    <property type="entry name" value="MetI-like"/>
    <property type="match status" value="1"/>
</dbReference>
<dbReference type="SUPFAM" id="SSF161098">
    <property type="entry name" value="MetI-like"/>
    <property type="match status" value="1"/>
</dbReference>
<keyword evidence="3 8" id="KW-0813">Transport</keyword>
<evidence type="ECO:0000256" key="7">
    <source>
        <dbReference type="ARBA" id="ARBA00023136"/>
    </source>
</evidence>
<comment type="caution">
    <text evidence="10">The sequence shown here is derived from an EMBL/GenBank/DDBJ whole genome shotgun (WGS) entry which is preliminary data.</text>
</comment>
<evidence type="ECO:0000256" key="2">
    <source>
        <dbReference type="ARBA" id="ARBA00007069"/>
    </source>
</evidence>
<comment type="similarity">
    <text evidence="2">Belongs to the binding-protein-dependent transport system permease family. CysTW subfamily.</text>
</comment>
<keyword evidence="6 8" id="KW-1133">Transmembrane helix</keyword>
<dbReference type="PROSITE" id="PS50928">
    <property type="entry name" value="ABC_TM1"/>
    <property type="match status" value="1"/>
</dbReference>
<evidence type="ECO:0000256" key="6">
    <source>
        <dbReference type="ARBA" id="ARBA00022989"/>
    </source>
</evidence>
<keyword evidence="4" id="KW-1003">Cell membrane</keyword>
<dbReference type="InterPro" id="IPR051789">
    <property type="entry name" value="Bact_Polyamine_Transport"/>
</dbReference>
<dbReference type="CDD" id="cd06261">
    <property type="entry name" value="TM_PBP2"/>
    <property type="match status" value="1"/>
</dbReference>
<feature type="domain" description="ABC transmembrane type-1" evidence="9">
    <location>
        <begin position="72"/>
        <end position="260"/>
    </location>
</feature>
<evidence type="ECO:0000256" key="5">
    <source>
        <dbReference type="ARBA" id="ARBA00022692"/>
    </source>
</evidence>
<proteinExistence type="inferred from homology"/>